<accession>A0A8S5PZX1</accession>
<reference evidence="2" key="1">
    <citation type="journal article" date="2021" name="Proc. Natl. Acad. Sci. U.S.A.">
        <title>A Catalog of Tens of Thousands of Viruses from Human Metagenomes Reveals Hidden Associations with Chronic Diseases.</title>
        <authorList>
            <person name="Tisza M.J."/>
            <person name="Buck C.B."/>
        </authorList>
    </citation>
    <scope>NUCLEOTIDE SEQUENCE</scope>
    <source>
        <strain evidence="2">CtOCb13</strain>
    </source>
</reference>
<feature type="transmembrane region" description="Helical" evidence="1">
    <location>
        <begin position="12"/>
        <end position="32"/>
    </location>
</feature>
<dbReference type="EMBL" id="BK015555">
    <property type="protein sequence ID" value="DAE12631.1"/>
    <property type="molecule type" value="Genomic_DNA"/>
</dbReference>
<evidence type="ECO:0000256" key="1">
    <source>
        <dbReference type="SAM" id="Phobius"/>
    </source>
</evidence>
<evidence type="ECO:0000313" key="2">
    <source>
        <dbReference type="EMBL" id="DAE12631.1"/>
    </source>
</evidence>
<organism evidence="2">
    <name type="scientific">Siphoviridae sp. ctOCb13</name>
    <dbReference type="NCBI Taxonomy" id="2825477"/>
    <lineage>
        <taxon>Viruses</taxon>
        <taxon>Duplodnaviria</taxon>
        <taxon>Heunggongvirae</taxon>
        <taxon>Uroviricota</taxon>
        <taxon>Caudoviricetes</taxon>
    </lineage>
</organism>
<protein>
    <submittedName>
        <fullName evidence="2">Uncharacterized protein</fullName>
    </submittedName>
</protein>
<keyword evidence="1" id="KW-1133">Transmembrane helix</keyword>
<name>A0A8S5PZX1_9CAUD</name>
<proteinExistence type="predicted"/>
<keyword evidence="1" id="KW-0472">Membrane</keyword>
<keyword evidence="1" id="KW-0812">Transmembrane</keyword>
<feature type="transmembrane region" description="Helical" evidence="1">
    <location>
        <begin position="52"/>
        <end position="72"/>
    </location>
</feature>
<sequence length="73" mass="8092">MLYRLGSLFLDASLGLLLLAAAVRLILAFTWFRRNGCRTLTESQRKSQRKFIMPIAVAGLLLGVASLILLLLC</sequence>